<proteinExistence type="inferred from homology"/>
<feature type="transmembrane region" description="Helical" evidence="7">
    <location>
        <begin position="24"/>
        <end position="45"/>
    </location>
</feature>
<dbReference type="Pfam" id="PF02687">
    <property type="entry name" value="FtsX"/>
    <property type="match status" value="1"/>
</dbReference>
<accession>A0A511J9J5</accession>
<evidence type="ECO:0000313" key="10">
    <source>
        <dbReference type="Proteomes" id="UP000321720"/>
    </source>
</evidence>
<feature type="transmembrane region" description="Helical" evidence="7">
    <location>
        <begin position="457"/>
        <end position="478"/>
    </location>
</feature>
<dbReference type="EMBL" id="BJWG01000004">
    <property type="protein sequence ID" value="GEL94667.1"/>
    <property type="molecule type" value="Genomic_DNA"/>
</dbReference>
<dbReference type="InterPro" id="IPR050250">
    <property type="entry name" value="Macrolide_Exporter_MacB"/>
</dbReference>
<dbReference type="PANTHER" id="PTHR30572:SF4">
    <property type="entry name" value="ABC TRANSPORTER PERMEASE YTRF"/>
    <property type="match status" value="1"/>
</dbReference>
<protein>
    <recommendedName>
        <fullName evidence="8">ABC3 transporter permease C-terminal domain-containing protein</fullName>
    </recommendedName>
</protein>
<feature type="transmembrane region" description="Helical" evidence="7">
    <location>
        <begin position="848"/>
        <end position="869"/>
    </location>
</feature>
<feature type="transmembrane region" description="Helical" evidence="7">
    <location>
        <begin position="791"/>
        <end position="816"/>
    </location>
</feature>
<sequence>MARGGWRAAGRIARRDAARARGRSTLVAVMVGLPVLVGVAMATLLQSSVPSPERQVQFALGDDAQATIQYVDGKVEMDDQFSGGWGASDLDESIAPTDRAGVVRAALPSGDVAVEVTQRLVRPVADGIASRSRLVALAAPAEALTDVLRGDLVAGRLPTAPDEVTLDPRWTAKLGVGVGDAVTLQPVDLDGEADGAAADVHVVGVVDPWPDQSGVLTVPGGLLAAPVDAERTWVVLGPEPVRWDTALALNDVGFRVFTRWALHEDRPASELDQGSSAVSSGTLTLVAVGVAIGLLEVVLLVGPAFAVGARRQQRQLALLASVGAERRTLRQVVLLGGLVVGVGASALAALLGVGVAAAIQAVVRVRGSWALPDLRVPWLVVGAFVVLGVLVAVAAAWLPARRAARLDVVAALAGRRSEARPRRGLAALGVVLVGLGLVVATFGAVRSRSVVTVGGVLVVQIGIVMASGGIVSLVGRLAPHLGVAGRIAVRDAARQRGRTAPAVAAVVAAVAGAVAAGAFFSSRDVAQESAYVPAAREGIVLVSEWYRDDFLAADPAATDADVTTHDELVARADELEAWARRSFDVGSSVRVRMPVLPDDADGAWLSVLAERAPEQECPVPPDATPAQARALAGDPRCAGLWSSTTYADTGYITPDGTNGVFVDDGTLVAVLGLPGADEAAAALAAGQVVVTSPVDLWPDGAVHLAASASDLDGKQTFDAAVVAPGFVAPGLAAWHLIMPPGVAQDLGLRAEPVGLVVATASTPDQKEIDAAQGAAPTYAWVTLEDGPPGGYGIVVLILVLGAAVLGLAATGIAVALSSAEFTPDLATLAAVGAAPAARRRVAAAQAGVVAIVGTWLGAAAGLLLAQVLVTAARYDDPWTIDVALVLRVPWGIVLGVVVGLPLLAMTGAYVLTRARLPMVRRLG</sequence>
<keyword evidence="10" id="KW-1185">Reference proteome</keyword>
<evidence type="ECO:0000256" key="1">
    <source>
        <dbReference type="ARBA" id="ARBA00004651"/>
    </source>
</evidence>
<feature type="transmembrane region" description="Helical" evidence="7">
    <location>
        <begin position="332"/>
        <end position="358"/>
    </location>
</feature>
<comment type="caution">
    <text evidence="9">The sequence shown here is derived from an EMBL/GenBank/DDBJ whole genome shotgun (WGS) entry which is preliminary data.</text>
</comment>
<evidence type="ECO:0000256" key="3">
    <source>
        <dbReference type="ARBA" id="ARBA00022692"/>
    </source>
</evidence>
<feature type="transmembrane region" description="Helical" evidence="7">
    <location>
        <begin position="499"/>
        <end position="520"/>
    </location>
</feature>
<gene>
    <name evidence="9" type="ORF">CCO02nite_13250</name>
</gene>
<dbReference type="Proteomes" id="UP000321720">
    <property type="component" value="Unassembled WGS sequence"/>
</dbReference>
<evidence type="ECO:0000259" key="8">
    <source>
        <dbReference type="Pfam" id="PF02687"/>
    </source>
</evidence>
<dbReference type="InterPro" id="IPR003838">
    <property type="entry name" value="ABC3_permease_C"/>
</dbReference>
<dbReference type="GO" id="GO:0022857">
    <property type="term" value="F:transmembrane transporter activity"/>
    <property type="evidence" value="ECO:0007669"/>
    <property type="project" value="TreeGrafter"/>
</dbReference>
<organism evidence="9 10">
    <name type="scientific">Cellulomonas composti</name>
    <dbReference type="NCBI Taxonomy" id="266130"/>
    <lineage>
        <taxon>Bacteria</taxon>
        <taxon>Bacillati</taxon>
        <taxon>Actinomycetota</taxon>
        <taxon>Actinomycetes</taxon>
        <taxon>Micrococcales</taxon>
        <taxon>Cellulomonadaceae</taxon>
        <taxon>Cellulomonas</taxon>
    </lineage>
</organism>
<feature type="transmembrane region" description="Helical" evidence="7">
    <location>
        <begin position="425"/>
        <end position="445"/>
    </location>
</feature>
<feature type="transmembrane region" description="Helical" evidence="7">
    <location>
        <begin position="378"/>
        <end position="398"/>
    </location>
</feature>
<evidence type="ECO:0000313" key="9">
    <source>
        <dbReference type="EMBL" id="GEL94667.1"/>
    </source>
</evidence>
<feature type="transmembrane region" description="Helical" evidence="7">
    <location>
        <begin position="283"/>
        <end position="307"/>
    </location>
</feature>
<dbReference type="PANTHER" id="PTHR30572">
    <property type="entry name" value="MEMBRANE COMPONENT OF TRANSPORTER-RELATED"/>
    <property type="match status" value="1"/>
</dbReference>
<keyword evidence="2" id="KW-1003">Cell membrane</keyword>
<comment type="subcellular location">
    <subcellularLocation>
        <location evidence="1">Cell membrane</location>
        <topology evidence="1">Multi-pass membrane protein</topology>
    </subcellularLocation>
</comment>
<dbReference type="GO" id="GO:0005886">
    <property type="term" value="C:plasma membrane"/>
    <property type="evidence" value="ECO:0007669"/>
    <property type="project" value="UniProtKB-SubCell"/>
</dbReference>
<evidence type="ECO:0000256" key="7">
    <source>
        <dbReference type="SAM" id="Phobius"/>
    </source>
</evidence>
<evidence type="ECO:0000256" key="5">
    <source>
        <dbReference type="ARBA" id="ARBA00023136"/>
    </source>
</evidence>
<evidence type="ECO:0000256" key="6">
    <source>
        <dbReference type="ARBA" id="ARBA00038076"/>
    </source>
</evidence>
<evidence type="ECO:0000256" key="2">
    <source>
        <dbReference type="ARBA" id="ARBA00022475"/>
    </source>
</evidence>
<feature type="transmembrane region" description="Helical" evidence="7">
    <location>
        <begin position="889"/>
        <end position="911"/>
    </location>
</feature>
<dbReference type="AlphaFoldDB" id="A0A511J9J5"/>
<keyword evidence="3 7" id="KW-0812">Transmembrane</keyword>
<name>A0A511J9J5_9CELL</name>
<comment type="similarity">
    <text evidence="6">Belongs to the ABC-4 integral membrane protein family.</text>
</comment>
<reference evidence="9 10" key="1">
    <citation type="submission" date="2019-07" db="EMBL/GenBank/DDBJ databases">
        <title>Whole genome shotgun sequence of Cellulomonas composti NBRC 100758.</title>
        <authorList>
            <person name="Hosoyama A."/>
            <person name="Uohara A."/>
            <person name="Ohji S."/>
            <person name="Ichikawa N."/>
        </authorList>
    </citation>
    <scope>NUCLEOTIDE SEQUENCE [LARGE SCALE GENOMIC DNA]</scope>
    <source>
        <strain evidence="9 10">NBRC 100758</strain>
    </source>
</reference>
<evidence type="ECO:0000256" key="4">
    <source>
        <dbReference type="ARBA" id="ARBA00022989"/>
    </source>
</evidence>
<dbReference type="RefSeq" id="WP_186812599.1">
    <property type="nucleotide sequence ID" value="NZ_BJWG01000004.1"/>
</dbReference>
<keyword evidence="5 7" id="KW-0472">Membrane</keyword>
<keyword evidence="4 7" id="KW-1133">Transmembrane helix</keyword>
<feature type="domain" description="ABC3 transporter permease C-terminal" evidence="8">
    <location>
        <begin position="290"/>
        <end position="407"/>
    </location>
</feature>